<dbReference type="EMBL" id="JAAOIV010000016">
    <property type="protein sequence ID" value="NHN57408.1"/>
    <property type="molecule type" value="Genomic_DNA"/>
</dbReference>
<evidence type="ECO:0000256" key="1">
    <source>
        <dbReference type="SAM" id="MobiDB-lite"/>
    </source>
</evidence>
<dbReference type="InterPro" id="IPR009839">
    <property type="entry name" value="SseB_N"/>
</dbReference>
<name>A0A967EHY6_9MICO</name>
<gene>
    <name evidence="3" type="ORF">G9U51_16700</name>
</gene>
<dbReference type="AlphaFoldDB" id="A0A967EHY6"/>
<dbReference type="Pfam" id="PF07179">
    <property type="entry name" value="SseB"/>
    <property type="match status" value="1"/>
</dbReference>
<sequence length="263" mass="27543">MPDDPADSAERAHGVTRAPSGPADSAGQSWRGREVTDTGFGADDGSADVNLLAALRNPDDETNLMRVLSTARLLVPIVAAPTEVVHEGALTADKSADMAVATLVSPEGMRALPVFSGMPELQAWDPAARPSPVTSARAAQAAISERCDVMVVDLAGPSPVTLRPSMVWALATGRDWQPAYLDGHVRAAVEAAVRDEPDVASAECEAGENGALRVVLFVRDGLDSAALQGIAQRVGERIATDGETRARIDALTFAIRPTPAKRH</sequence>
<comment type="caution">
    <text evidence="3">The sequence shown here is derived from an EMBL/GenBank/DDBJ whole genome shotgun (WGS) entry which is preliminary data.</text>
</comment>
<protein>
    <submittedName>
        <fullName evidence="3">SseB family protein</fullName>
    </submittedName>
</protein>
<reference evidence="3" key="1">
    <citation type="submission" date="2020-03" db="EMBL/GenBank/DDBJ databases">
        <title>Draft sequencing of Calidifontibacter sp. DB0510.</title>
        <authorList>
            <person name="Kim D.-U."/>
        </authorList>
    </citation>
    <scope>NUCLEOTIDE SEQUENCE</scope>
    <source>
        <strain evidence="3">DB0510</strain>
    </source>
</reference>
<evidence type="ECO:0000313" key="3">
    <source>
        <dbReference type="EMBL" id="NHN57408.1"/>
    </source>
</evidence>
<evidence type="ECO:0000259" key="2">
    <source>
        <dbReference type="Pfam" id="PF07179"/>
    </source>
</evidence>
<keyword evidence="4" id="KW-1185">Reference proteome</keyword>
<feature type="domain" description="SseB protein N-terminal" evidence="2">
    <location>
        <begin position="51"/>
        <end position="169"/>
    </location>
</feature>
<feature type="region of interest" description="Disordered" evidence="1">
    <location>
        <begin position="1"/>
        <end position="43"/>
    </location>
</feature>
<accession>A0A967EHY6</accession>
<organism evidence="3 4">
    <name type="scientific">Metallococcus carri</name>
    <dbReference type="NCBI Taxonomy" id="1656884"/>
    <lineage>
        <taxon>Bacteria</taxon>
        <taxon>Bacillati</taxon>
        <taxon>Actinomycetota</taxon>
        <taxon>Actinomycetes</taxon>
        <taxon>Micrococcales</taxon>
        <taxon>Dermacoccaceae</taxon>
        <taxon>Metallococcus</taxon>
    </lineage>
</organism>
<evidence type="ECO:0000313" key="4">
    <source>
        <dbReference type="Proteomes" id="UP000744769"/>
    </source>
</evidence>
<dbReference type="Proteomes" id="UP000744769">
    <property type="component" value="Unassembled WGS sequence"/>
</dbReference>
<proteinExistence type="predicted"/>